<evidence type="ECO:0000313" key="11">
    <source>
        <dbReference type="Proteomes" id="UP000005222"/>
    </source>
</evidence>
<dbReference type="GO" id="GO:0005743">
    <property type="term" value="C:mitochondrial inner membrane"/>
    <property type="evidence" value="ECO:0007669"/>
    <property type="project" value="UniProtKB-SubCell"/>
</dbReference>
<comment type="subcellular location">
    <subcellularLocation>
        <location evidence="1">Mitochondrion inner membrane</location>
        <topology evidence="1">Peripheral membrane protein</topology>
        <orientation evidence="1">Matrix side</orientation>
    </subcellularLocation>
</comment>
<dbReference type="OMA" id="PLAQWYT"/>
<dbReference type="Pfam" id="PF02271">
    <property type="entry name" value="UCR_14kD"/>
    <property type="match status" value="1"/>
</dbReference>
<dbReference type="STRING" id="559304.G8Y549"/>
<evidence type="ECO:0000256" key="1">
    <source>
        <dbReference type="ARBA" id="ARBA00004443"/>
    </source>
</evidence>
<evidence type="ECO:0000256" key="2">
    <source>
        <dbReference type="ARBA" id="ARBA00008554"/>
    </source>
</evidence>
<dbReference type="OrthoDB" id="425749at2759"/>
<sequence>MASLTSVVKAADFILSRPTLSKVVVPIAKTFVAYAGYREMGLKFNDLIMEESPILQKAIRRLPEDESYARNFRIITAHQCALSHHLLPPNKVVKPEEDNHYLVPYILEAEKEAFEKAELDNIQV</sequence>
<dbReference type="SUPFAM" id="SSF81524">
    <property type="entry name" value="14 kDa protein of cytochrome bc1 complex (Ubiquinol-cytochrome c reductase)"/>
    <property type="match status" value="1"/>
</dbReference>
<dbReference type="HOGENOM" id="CLU_115154_1_0_1"/>
<dbReference type="InterPro" id="IPR003197">
    <property type="entry name" value="QCR7"/>
</dbReference>
<dbReference type="EMBL" id="FO082047">
    <property type="protein sequence ID" value="CCE85817.1"/>
    <property type="molecule type" value="Genomic_DNA"/>
</dbReference>
<dbReference type="PANTHER" id="PTHR12022:SF0">
    <property type="entry name" value="CYTOCHROME B-C1 COMPLEX SUBUNIT 7"/>
    <property type="match status" value="1"/>
</dbReference>
<keyword evidence="3 9" id="KW-0813">Transport</keyword>
<dbReference type="Gene3D" id="1.10.1090.10">
    <property type="entry name" value="Cytochrome b-c1 complex subunit 7"/>
    <property type="match status" value="1"/>
</dbReference>
<dbReference type="GO" id="GO:0006122">
    <property type="term" value="P:mitochondrial electron transport, ubiquinol to cytochrome c"/>
    <property type="evidence" value="ECO:0007669"/>
    <property type="project" value="InterPro"/>
</dbReference>
<dbReference type="FunFam" id="1.10.1090.10:FF:000001">
    <property type="entry name" value="Cytochrome b-c1 complex subunit 7"/>
    <property type="match status" value="1"/>
</dbReference>
<keyword evidence="8 9" id="KW-0472">Membrane</keyword>
<dbReference type="Proteomes" id="UP000005222">
    <property type="component" value="Chromosome M"/>
</dbReference>
<comment type="similarity">
    <text evidence="2 9">Belongs to the UQCRB/QCR7 family.</text>
</comment>
<evidence type="ECO:0000313" key="10">
    <source>
        <dbReference type="EMBL" id="CCE85817.1"/>
    </source>
</evidence>
<accession>G8Y549</accession>
<evidence type="ECO:0000256" key="5">
    <source>
        <dbReference type="ARBA" id="ARBA00022792"/>
    </source>
</evidence>
<dbReference type="AlphaFoldDB" id="G8Y549"/>
<dbReference type="GO" id="GO:0045275">
    <property type="term" value="C:respiratory chain complex III"/>
    <property type="evidence" value="ECO:0007669"/>
    <property type="project" value="InterPro"/>
</dbReference>
<dbReference type="PIRSF" id="PIRSF000022">
    <property type="entry name" value="Bc1_14K"/>
    <property type="match status" value="1"/>
</dbReference>
<keyword evidence="4 9" id="KW-0679">Respiratory chain</keyword>
<proteinExistence type="inferred from homology"/>
<keyword evidence="5 9" id="KW-0999">Mitochondrion inner membrane</keyword>
<name>G8Y549_PICSO</name>
<evidence type="ECO:0000256" key="8">
    <source>
        <dbReference type="ARBA" id="ARBA00023136"/>
    </source>
</evidence>
<keyword evidence="6 9" id="KW-0249">Electron transport</keyword>
<evidence type="ECO:0000256" key="6">
    <source>
        <dbReference type="ARBA" id="ARBA00022982"/>
    </source>
</evidence>
<protein>
    <recommendedName>
        <fullName evidence="9">Cytochrome b-c1 complex subunit 7</fullName>
    </recommendedName>
</protein>
<evidence type="ECO:0000256" key="9">
    <source>
        <dbReference type="PIRNR" id="PIRNR000022"/>
    </source>
</evidence>
<dbReference type="eggNOG" id="KOG3440">
    <property type="taxonomic scope" value="Eukaryota"/>
</dbReference>
<reference evidence="10 11" key="1">
    <citation type="journal article" date="2012" name="G3 (Bethesda)">
        <title>Pichia sorbitophila, an interspecies yeast hybrid reveals early steps of genome resolution following polyploidization.</title>
        <authorList>
            <person name="Leh Louis V."/>
            <person name="Despons L."/>
            <person name="Friedrich A."/>
            <person name="Martin T."/>
            <person name="Durrens P."/>
            <person name="Casaregola S."/>
            <person name="Neuveglise C."/>
            <person name="Fairhead C."/>
            <person name="Marck C."/>
            <person name="Cruz J.A."/>
            <person name="Straub M.L."/>
            <person name="Kugler V."/>
            <person name="Sacerdot C."/>
            <person name="Uzunov Z."/>
            <person name="Thierry A."/>
            <person name="Weiss S."/>
            <person name="Bleykasten C."/>
            <person name="De Montigny J."/>
            <person name="Jacques N."/>
            <person name="Jung P."/>
            <person name="Lemaire M."/>
            <person name="Mallet S."/>
            <person name="Morel G."/>
            <person name="Richard G.F."/>
            <person name="Sarkar A."/>
            <person name="Savel G."/>
            <person name="Schacherer J."/>
            <person name="Seret M.L."/>
            <person name="Talla E."/>
            <person name="Samson G."/>
            <person name="Jubin C."/>
            <person name="Poulain J."/>
            <person name="Vacherie B."/>
            <person name="Barbe V."/>
            <person name="Pelletier E."/>
            <person name="Sherman D.J."/>
            <person name="Westhof E."/>
            <person name="Weissenbach J."/>
            <person name="Baret P.V."/>
            <person name="Wincker P."/>
            <person name="Gaillardin C."/>
            <person name="Dujon B."/>
            <person name="Souciet J.L."/>
        </authorList>
    </citation>
    <scope>NUCLEOTIDE SEQUENCE [LARGE SCALE GENOMIC DNA]</scope>
    <source>
        <strain evidence="11">ATCC MYA-4447 / BCRC 22081 / CBS 7064 / NBRC 10061 / NRRL Y-12695</strain>
    </source>
</reference>
<evidence type="ECO:0000256" key="3">
    <source>
        <dbReference type="ARBA" id="ARBA00022448"/>
    </source>
</evidence>
<keyword evidence="7 9" id="KW-0496">Mitochondrion</keyword>
<comment type="function">
    <text evidence="9">Component of the ubiquinol-cytochrome c oxidoreductase, a multisubunit transmembrane complex that is part of the mitochondrial electron transport chain which drives oxidative phosphorylation.</text>
</comment>
<dbReference type="InterPro" id="IPR036544">
    <property type="entry name" value="QCR7_sf"/>
</dbReference>
<dbReference type="InParanoid" id="G8Y549"/>
<evidence type="ECO:0000256" key="7">
    <source>
        <dbReference type="ARBA" id="ARBA00023128"/>
    </source>
</evidence>
<gene>
    <name evidence="10" type="primary">Piso0_005452</name>
    <name evidence="10" type="ORF">GNLVRS01_PISO0M15016g</name>
</gene>
<dbReference type="FunCoup" id="G8Y549">
    <property type="interactions" value="327"/>
</dbReference>
<organism evidence="10 11">
    <name type="scientific">Pichia sorbitophila (strain ATCC MYA-4447 / BCRC 22081 / CBS 7064 / NBRC 10061 / NRRL Y-12695)</name>
    <name type="common">Hybrid yeast</name>
    <dbReference type="NCBI Taxonomy" id="559304"/>
    <lineage>
        <taxon>Eukaryota</taxon>
        <taxon>Fungi</taxon>
        <taxon>Dikarya</taxon>
        <taxon>Ascomycota</taxon>
        <taxon>Saccharomycotina</taxon>
        <taxon>Pichiomycetes</taxon>
        <taxon>Debaryomycetaceae</taxon>
        <taxon>Millerozyma</taxon>
    </lineage>
</organism>
<dbReference type="PANTHER" id="PTHR12022">
    <property type="entry name" value="UBIQUINOL-CYTOCHROME C REDUCTASE COMPLEX 14 KD PROTEIN"/>
    <property type="match status" value="1"/>
</dbReference>
<keyword evidence="11" id="KW-1185">Reference proteome</keyword>
<evidence type="ECO:0000256" key="4">
    <source>
        <dbReference type="ARBA" id="ARBA00022660"/>
    </source>
</evidence>